<dbReference type="AlphaFoldDB" id="A0A9P4XZ30"/>
<organism evidence="4 5">
    <name type="scientific">Cryphonectria parasitica (strain ATCC 38755 / EP155)</name>
    <dbReference type="NCBI Taxonomy" id="660469"/>
    <lineage>
        <taxon>Eukaryota</taxon>
        <taxon>Fungi</taxon>
        <taxon>Dikarya</taxon>
        <taxon>Ascomycota</taxon>
        <taxon>Pezizomycotina</taxon>
        <taxon>Sordariomycetes</taxon>
        <taxon>Sordariomycetidae</taxon>
        <taxon>Diaporthales</taxon>
        <taxon>Cryphonectriaceae</taxon>
        <taxon>Cryphonectria-Endothia species complex</taxon>
        <taxon>Cryphonectria</taxon>
    </lineage>
</organism>
<dbReference type="Proteomes" id="UP000803844">
    <property type="component" value="Unassembled WGS sequence"/>
</dbReference>
<dbReference type="EMBL" id="MU032349">
    <property type="protein sequence ID" value="KAF3763546.1"/>
    <property type="molecule type" value="Genomic_DNA"/>
</dbReference>
<evidence type="ECO:0000313" key="5">
    <source>
        <dbReference type="Proteomes" id="UP000803844"/>
    </source>
</evidence>
<evidence type="ECO:0000256" key="1">
    <source>
        <dbReference type="ARBA" id="ARBA00022450"/>
    </source>
</evidence>
<dbReference type="SMART" id="SM00825">
    <property type="entry name" value="PKS_KS"/>
    <property type="match status" value="1"/>
</dbReference>
<keyword evidence="1" id="KW-0596">Phosphopantetheine</keyword>
<dbReference type="InterPro" id="IPR014030">
    <property type="entry name" value="Ketoacyl_synth_N"/>
</dbReference>
<protein>
    <recommendedName>
        <fullName evidence="3">Ketosynthase family 3 (KS3) domain-containing protein</fullName>
    </recommendedName>
</protein>
<reference evidence="4" key="1">
    <citation type="journal article" date="2020" name="Phytopathology">
        <title>Genome sequence of the chestnut blight fungus Cryphonectria parasitica EP155: A fundamental resource for an archetypical invasive plant pathogen.</title>
        <authorList>
            <person name="Crouch J.A."/>
            <person name="Dawe A."/>
            <person name="Aerts A."/>
            <person name="Barry K."/>
            <person name="Churchill A.C.L."/>
            <person name="Grimwood J."/>
            <person name="Hillman B."/>
            <person name="Milgroom M.G."/>
            <person name="Pangilinan J."/>
            <person name="Smith M."/>
            <person name="Salamov A."/>
            <person name="Schmutz J."/>
            <person name="Yadav J."/>
            <person name="Grigoriev I.V."/>
            <person name="Nuss D."/>
        </authorList>
    </citation>
    <scope>NUCLEOTIDE SEQUENCE</scope>
    <source>
        <strain evidence="4">EP155</strain>
    </source>
</reference>
<proteinExistence type="predicted"/>
<accession>A0A9P4XZ30</accession>
<dbReference type="GO" id="GO:0004312">
    <property type="term" value="F:fatty acid synthase activity"/>
    <property type="evidence" value="ECO:0007669"/>
    <property type="project" value="TreeGrafter"/>
</dbReference>
<dbReference type="RefSeq" id="XP_040774507.1">
    <property type="nucleotide sequence ID" value="XM_040925709.1"/>
</dbReference>
<evidence type="ECO:0000256" key="2">
    <source>
        <dbReference type="ARBA" id="ARBA00022553"/>
    </source>
</evidence>
<evidence type="ECO:0000259" key="3">
    <source>
        <dbReference type="SMART" id="SM00825"/>
    </source>
</evidence>
<dbReference type="Pfam" id="PF00109">
    <property type="entry name" value="ketoacyl-synt"/>
    <property type="match status" value="1"/>
</dbReference>
<evidence type="ECO:0000313" key="4">
    <source>
        <dbReference type="EMBL" id="KAF3763546.1"/>
    </source>
</evidence>
<dbReference type="SUPFAM" id="SSF53901">
    <property type="entry name" value="Thiolase-like"/>
    <property type="match status" value="1"/>
</dbReference>
<dbReference type="PANTHER" id="PTHR43775">
    <property type="entry name" value="FATTY ACID SYNTHASE"/>
    <property type="match status" value="1"/>
</dbReference>
<dbReference type="GO" id="GO:0044550">
    <property type="term" value="P:secondary metabolite biosynthetic process"/>
    <property type="evidence" value="ECO:0007669"/>
    <property type="project" value="TreeGrafter"/>
</dbReference>
<dbReference type="InterPro" id="IPR050091">
    <property type="entry name" value="PKS_NRPS_Biosynth_Enz"/>
</dbReference>
<dbReference type="GeneID" id="63842838"/>
<dbReference type="GO" id="GO:0006633">
    <property type="term" value="P:fatty acid biosynthetic process"/>
    <property type="evidence" value="ECO:0007669"/>
    <property type="project" value="TreeGrafter"/>
</dbReference>
<sequence length="147" mass="15770">MIAGGTNILTNPDFTAGLDRGRFLSRTGGCKTFDDEADGYCRGEDGDPIKGVILNVLTNHSAEAESITRPSLHAQREIFTSPLHVSYVEMHGTGTQVTAAASPAWLEDKTAEAQANMGSLKRGLESGACYRFTSNMVYRIGGRSGRI</sequence>
<gene>
    <name evidence="4" type="ORF">M406DRAFT_74138</name>
</gene>
<dbReference type="OrthoDB" id="4777779at2759"/>
<comment type="caution">
    <text evidence="4">The sequence shown here is derived from an EMBL/GenBank/DDBJ whole genome shotgun (WGS) entry which is preliminary data.</text>
</comment>
<dbReference type="PANTHER" id="PTHR43775:SF40">
    <property type="entry name" value="NORSOLORINIC ACID SYNTHASE STCA"/>
    <property type="match status" value="1"/>
</dbReference>
<dbReference type="InterPro" id="IPR016039">
    <property type="entry name" value="Thiolase-like"/>
</dbReference>
<feature type="domain" description="Ketosynthase family 3 (KS3)" evidence="3">
    <location>
        <begin position="1"/>
        <end position="133"/>
    </location>
</feature>
<keyword evidence="2" id="KW-0597">Phosphoprotein</keyword>
<keyword evidence="5" id="KW-1185">Reference proteome</keyword>
<name>A0A9P4XZ30_CRYP1</name>
<dbReference type="InterPro" id="IPR020841">
    <property type="entry name" value="PKS_Beta-ketoAc_synthase_dom"/>
</dbReference>
<dbReference type="Gene3D" id="3.40.47.10">
    <property type="match status" value="1"/>
</dbReference>